<protein>
    <submittedName>
        <fullName evidence="2">Homeodomain GLABROUS 1</fullName>
    </submittedName>
</protein>
<keyword evidence="2" id="KW-0238">DNA-binding</keyword>
<gene>
    <name evidence="2" type="ORF">Acr_03g0010200</name>
</gene>
<organism evidence="2 3">
    <name type="scientific">Actinidia rufa</name>
    <dbReference type="NCBI Taxonomy" id="165716"/>
    <lineage>
        <taxon>Eukaryota</taxon>
        <taxon>Viridiplantae</taxon>
        <taxon>Streptophyta</taxon>
        <taxon>Embryophyta</taxon>
        <taxon>Tracheophyta</taxon>
        <taxon>Spermatophyta</taxon>
        <taxon>Magnoliopsida</taxon>
        <taxon>eudicotyledons</taxon>
        <taxon>Gunneridae</taxon>
        <taxon>Pentapetalae</taxon>
        <taxon>asterids</taxon>
        <taxon>Ericales</taxon>
        <taxon>Actinidiaceae</taxon>
        <taxon>Actinidia</taxon>
    </lineage>
</organism>
<proteinExistence type="predicted"/>
<keyword evidence="2" id="KW-0371">Homeobox</keyword>
<dbReference type="Proteomes" id="UP000585474">
    <property type="component" value="Unassembled WGS sequence"/>
</dbReference>
<sequence length="261" mass="28135">MKVLLTISIGHYSAPAWASVHKNGLPPYKGNASAWQFSCPLPYLPKIILELLQQGRTSMVRLANRMTRSYCAGVCATMHMWQLVQVGNMGEEARLMIRNRANGTSYLMVGQCKRWSTLPLARIVATVSSLLRTTAANNTNQNAMLILQETQSDASGSLIVYTAVDVAAMQVVMNGGDSASVVLLPSGFAIVPDSFPNSARPNDCNGDLIKGNNGGSLLTLGFQILVDNQPPSAKLTMESVDTVNSLIARTIQRIKAALHCN</sequence>
<dbReference type="PANTHER" id="PTHR45654">
    <property type="entry name" value="HOMEOBOX-LEUCINE ZIPPER PROTEIN MERISTEM L1"/>
    <property type="match status" value="1"/>
</dbReference>
<dbReference type="EMBL" id="BJWL01000003">
    <property type="protein sequence ID" value="GFY84246.1"/>
    <property type="molecule type" value="Genomic_DNA"/>
</dbReference>
<name>A0A7J0EDH3_9ERIC</name>
<dbReference type="PANTHER" id="PTHR45654:SF69">
    <property type="entry name" value="HOMEOBOX-LEUCINE ZIPPER PROTEIN ANTHOCYANINLESS 2-LIKE"/>
    <property type="match status" value="1"/>
</dbReference>
<dbReference type="InterPro" id="IPR057993">
    <property type="entry name" value="HD-Zip_IV_C"/>
</dbReference>
<accession>A0A7J0EDH3</accession>
<dbReference type="AlphaFoldDB" id="A0A7J0EDH3"/>
<dbReference type="Pfam" id="PF25797">
    <property type="entry name" value="PDF2_C"/>
    <property type="match status" value="1"/>
</dbReference>
<evidence type="ECO:0000313" key="2">
    <source>
        <dbReference type="EMBL" id="GFY84246.1"/>
    </source>
</evidence>
<dbReference type="InterPro" id="IPR042160">
    <property type="entry name" value="HD-Zip_IV"/>
</dbReference>
<dbReference type="GO" id="GO:0003677">
    <property type="term" value="F:DNA binding"/>
    <property type="evidence" value="ECO:0007669"/>
    <property type="project" value="UniProtKB-KW"/>
</dbReference>
<keyword evidence="3" id="KW-1185">Reference proteome</keyword>
<reference evidence="2 3" key="1">
    <citation type="submission" date="2019-07" db="EMBL/GenBank/DDBJ databases">
        <title>De Novo Assembly of kiwifruit Actinidia rufa.</title>
        <authorList>
            <person name="Sugita-Konishi S."/>
            <person name="Sato K."/>
            <person name="Mori E."/>
            <person name="Abe Y."/>
            <person name="Kisaki G."/>
            <person name="Hamano K."/>
            <person name="Suezawa K."/>
            <person name="Otani M."/>
            <person name="Fukuda T."/>
            <person name="Manabe T."/>
            <person name="Gomi K."/>
            <person name="Tabuchi M."/>
            <person name="Akimitsu K."/>
            <person name="Kataoka I."/>
        </authorList>
    </citation>
    <scope>NUCLEOTIDE SEQUENCE [LARGE SCALE GENOMIC DNA]</scope>
    <source>
        <strain evidence="3">cv. Fuchu</strain>
    </source>
</reference>
<evidence type="ECO:0000259" key="1">
    <source>
        <dbReference type="Pfam" id="PF25797"/>
    </source>
</evidence>
<dbReference type="OrthoDB" id="6159439at2759"/>
<comment type="caution">
    <text evidence="2">The sequence shown here is derived from an EMBL/GenBank/DDBJ whole genome shotgun (WGS) entry which is preliminary data.</text>
</comment>
<feature type="domain" description="HD-Zip IV C-terminal" evidence="1">
    <location>
        <begin position="135"/>
        <end position="260"/>
    </location>
</feature>
<evidence type="ECO:0000313" key="3">
    <source>
        <dbReference type="Proteomes" id="UP000585474"/>
    </source>
</evidence>